<feature type="compositionally biased region" description="Polar residues" evidence="1">
    <location>
        <begin position="82"/>
        <end position="91"/>
    </location>
</feature>
<dbReference type="STRING" id="106549.A0A540NQ46"/>
<protein>
    <submittedName>
        <fullName evidence="2">Uncharacterized protein</fullName>
    </submittedName>
</protein>
<evidence type="ECO:0000313" key="2">
    <source>
        <dbReference type="EMBL" id="TQE13164.1"/>
    </source>
</evidence>
<accession>A0A540NQ46</accession>
<dbReference type="PANTHER" id="PTHR33785:SF2">
    <property type="entry name" value="DUF1685 DOMAIN-CONTAINING PROTEIN"/>
    <property type="match status" value="1"/>
</dbReference>
<feature type="compositionally biased region" description="Low complexity" evidence="1">
    <location>
        <begin position="146"/>
        <end position="155"/>
    </location>
</feature>
<feature type="region of interest" description="Disordered" evidence="1">
    <location>
        <begin position="75"/>
        <end position="116"/>
    </location>
</feature>
<comment type="caution">
    <text evidence="2">The sequence shown here is derived from an EMBL/GenBank/DDBJ whole genome shotgun (WGS) entry which is preliminary data.</text>
</comment>
<organism evidence="2 3">
    <name type="scientific">Malus baccata</name>
    <name type="common">Siberian crab apple</name>
    <name type="synonym">Pyrus baccata</name>
    <dbReference type="NCBI Taxonomy" id="106549"/>
    <lineage>
        <taxon>Eukaryota</taxon>
        <taxon>Viridiplantae</taxon>
        <taxon>Streptophyta</taxon>
        <taxon>Embryophyta</taxon>
        <taxon>Tracheophyta</taxon>
        <taxon>Spermatophyta</taxon>
        <taxon>Magnoliopsida</taxon>
        <taxon>eudicotyledons</taxon>
        <taxon>Gunneridae</taxon>
        <taxon>Pentapetalae</taxon>
        <taxon>rosids</taxon>
        <taxon>fabids</taxon>
        <taxon>Rosales</taxon>
        <taxon>Rosaceae</taxon>
        <taxon>Amygdaloideae</taxon>
        <taxon>Maleae</taxon>
        <taxon>Malus</taxon>
    </lineage>
</organism>
<feature type="region of interest" description="Disordered" evidence="1">
    <location>
        <begin position="222"/>
        <end position="242"/>
    </location>
</feature>
<gene>
    <name evidence="2" type="ORF">C1H46_001248</name>
</gene>
<reference evidence="2 3" key="1">
    <citation type="journal article" date="2019" name="G3 (Bethesda)">
        <title>Sequencing of a Wild Apple (Malus baccata) Genome Unravels the Differences Between Cultivated and Wild Apple Species Regarding Disease Resistance and Cold Tolerance.</title>
        <authorList>
            <person name="Chen X."/>
        </authorList>
    </citation>
    <scope>NUCLEOTIDE SEQUENCE [LARGE SCALE GENOMIC DNA]</scope>
    <source>
        <strain evidence="3">cv. Shandingzi</strain>
        <tissue evidence="2">Leaves</tissue>
    </source>
</reference>
<dbReference type="Proteomes" id="UP000315295">
    <property type="component" value="Unassembled WGS sequence"/>
</dbReference>
<sequence>MANNYSFLCLIGAIDRLWFHQTILFAEPISLFSPKGSTIEDQTPQDSIVTDSFTYPSSTISFLPHADEEFDFSPLLYEDNSSDSPQMTTPQDDSNNEEEDDLNSNEFVNVRKNKTRPTRLNMLANRMLIRSQSSDHQKRPRKSRRCSSSTSSPGYATAAAAAQKLQKSMSCRSLGELELEEVKGFIDLGFTFKKEHLSPRMMSLVPGLQRLGVSNTKKLRNKNDDSAEIEVPKDDKDDEKEGEVMRPYLSEAWLIKRPDSPLLNLRLPRVSAAADMKKHLKFWARTVASEIHQES</sequence>
<proteinExistence type="predicted"/>
<dbReference type="AlphaFoldDB" id="A0A540NQ46"/>
<feature type="compositionally biased region" description="Basic and acidic residues" evidence="1">
    <location>
        <begin position="222"/>
        <end position="235"/>
    </location>
</feature>
<keyword evidence="3" id="KW-1185">Reference proteome</keyword>
<evidence type="ECO:0000313" key="3">
    <source>
        <dbReference type="Proteomes" id="UP000315295"/>
    </source>
</evidence>
<evidence type="ECO:0000256" key="1">
    <source>
        <dbReference type="SAM" id="MobiDB-lite"/>
    </source>
</evidence>
<feature type="region of interest" description="Disordered" evidence="1">
    <location>
        <begin position="129"/>
        <end position="155"/>
    </location>
</feature>
<dbReference type="PANTHER" id="PTHR33785">
    <property type="entry name" value="OS06G0550800 PROTEIN"/>
    <property type="match status" value="1"/>
</dbReference>
<name>A0A540NQ46_MALBA</name>
<feature type="compositionally biased region" description="Acidic residues" evidence="1">
    <location>
        <begin position="94"/>
        <end position="103"/>
    </location>
</feature>
<dbReference type="EMBL" id="VIEB01000013">
    <property type="protein sequence ID" value="TQE13164.1"/>
    <property type="molecule type" value="Genomic_DNA"/>
</dbReference>